<dbReference type="EMBL" id="JAUJYW010000004">
    <property type="protein sequence ID" value="MDN8599898.1"/>
    <property type="molecule type" value="Genomic_DNA"/>
</dbReference>
<dbReference type="Gene3D" id="3.40.190.290">
    <property type="match status" value="1"/>
</dbReference>
<keyword evidence="2" id="KW-0805">Transcription regulation</keyword>
<dbReference type="InterPro" id="IPR036390">
    <property type="entry name" value="WH_DNA-bd_sf"/>
</dbReference>
<dbReference type="InterPro" id="IPR036388">
    <property type="entry name" value="WH-like_DNA-bd_sf"/>
</dbReference>
<dbReference type="InterPro" id="IPR005119">
    <property type="entry name" value="LysR_subst-bd"/>
</dbReference>
<sequence length="303" mass="34365">MRYLPKIQQLKVFQQVIRSGSIRGAARALGQSQPAVSRTIRELEQVLQTQLIIRSSNGMTLTETGRAFSHRMQLILEELQRAAHEIQQLDQLKQGSVAIGCSSLLSLTVLPALVDAFRQSFSQSNVFIHEAQLSTLLPALREGRLDFAVGTVCPELPLDDLICEPLFSAEFCIISHKDNPLSRSSTFAELTEAKWILPKTDMGYYQQVQLEWSELYQHLITPAVHTDSFISGMNMVLETGYLVVVARAMVRSIWFQQQLAILPIDNLPQAQYCVLYSQKSPLTNTARRFLDLLRDHCTRYNWL</sequence>
<evidence type="ECO:0000256" key="4">
    <source>
        <dbReference type="ARBA" id="ARBA00023163"/>
    </source>
</evidence>
<dbReference type="PANTHER" id="PTHR30419">
    <property type="entry name" value="HTH-TYPE TRANSCRIPTIONAL REGULATOR YBHD"/>
    <property type="match status" value="1"/>
</dbReference>
<evidence type="ECO:0000256" key="1">
    <source>
        <dbReference type="ARBA" id="ARBA00009437"/>
    </source>
</evidence>
<dbReference type="PRINTS" id="PR00039">
    <property type="entry name" value="HTHLYSR"/>
</dbReference>
<keyword evidence="7" id="KW-1185">Reference proteome</keyword>
<comment type="caution">
    <text evidence="6">The sequence shown here is derived from an EMBL/GenBank/DDBJ whole genome shotgun (WGS) entry which is preliminary data.</text>
</comment>
<proteinExistence type="inferred from homology"/>
<dbReference type="SUPFAM" id="SSF53850">
    <property type="entry name" value="Periplasmic binding protein-like II"/>
    <property type="match status" value="1"/>
</dbReference>
<evidence type="ECO:0000256" key="2">
    <source>
        <dbReference type="ARBA" id="ARBA00023015"/>
    </source>
</evidence>
<reference evidence="6 7" key="1">
    <citation type="submission" date="2023-07" db="EMBL/GenBank/DDBJ databases">
        <title>Citrobacter selenititolerans sp. nov., isolated from seleniferous soil.</title>
        <authorList>
            <person name="Zhang S."/>
            <person name="Li K."/>
            <person name="Peng J."/>
            <person name="Wang H."/>
            <person name="Sun J."/>
            <person name="Guo Y."/>
        </authorList>
    </citation>
    <scope>NUCLEOTIDE SEQUENCE [LARGE SCALE GENOMIC DNA]</scope>
    <source>
        <strain evidence="6 7">S2-9</strain>
    </source>
</reference>
<dbReference type="SUPFAM" id="SSF46785">
    <property type="entry name" value="Winged helix' DNA-binding domain"/>
    <property type="match status" value="1"/>
</dbReference>
<dbReference type="Proteomes" id="UP001174867">
    <property type="component" value="Unassembled WGS sequence"/>
</dbReference>
<dbReference type="InterPro" id="IPR000847">
    <property type="entry name" value="LysR_HTH_N"/>
</dbReference>
<accession>A0ABT8PV27</accession>
<dbReference type="InterPro" id="IPR050950">
    <property type="entry name" value="HTH-type_LysR_regulators"/>
</dbReference>
<gene>
    <name evidence="6" type="ORF">Q0A17_10810</name>
</gene>
<dbReference type="PANTHER" id="PTHR30419:SF7">
    <property type="entry name" value="HTH-TYPE TRANSCRIPTIONAL REGULATOR TDCA"/>
    <property type="match status" value="1"/>
</dbReference>
<dbReference type="Pfam" id="PF00126">
    <property type="entry name" value="HTH_1"/>
    <property type="match status" value="1"/>
</dbReference>
<evidence type="ECO:0000313" key="6">
    <source>
        <dbReference type="EMBL" id="MDN8599898.1"/>
    </source>
</evidence>
<keyword evidence="3" id="KW-0238">DNA-binding</keyword>
<evidence type="ECO:0000313" key="7">
    <source>
        <dbReference type="Proteomes" id="UP001174867"/>
    </source>
</evidence>
<name>A0ABT8PV27_9ENTR</name>
<dbReference type="RefSeq" id="WP_276292071.1">
    <property type="nucleotide sequence ID" value="NZ_CP119862.1"/>
</dbReference>
<evidence type="ECO:0000256" key="3">
    <source>
        <dbReference type="ARBA" id="ARBA00023125"/>
    </source>
</evidence>
<comment type="similarity">
    <text evidence="1">Belongs to the LysR transcriptional regulatory family.</text>
</comment>
<dbReference type="Pfam" id="PF03466">
    <property type="entry name" value="LysR_substrate"/>
    <property type="match status" value="1"/>
</dbReference>
<dbReference type="Gene3D" id="1.10.10.10">
    <property type="entry name" value="Winged helix-like DNA-binding domain superfamily/Winged helix DNA-binding domain"/>
    <property type="match status" value="1"/>
</dbReference>
<feature type="domain" description="HTH lysR-type" evidence="5">
    <location>
        <begin position="5"/>
        <end position="62"/>
    </location>
</feature>
<protein>
    <submittedName>
        <fullName evidence="6">LysR substrate-binding domain-containing protein</fullName>
    </submittedName>
</protein>
<organism evidence="6 7">
    <name type="scientific">Citrobacter enshiensis</name>
    <dbReference type="NCBI Taxonomy" id="2971264"/>
    <lineage>
        <taxon>Bacteria</taxon>
        <taxon>Pseudomonadati</taxon>
        <taxon>Pseudomonadota</taxon>
        <taxon>Gammaproteobacteria</taxon>
        <taxon>Enterobacterales</taxon>
        <taxon>Enterobacteriaceae</taxon>
        <taxon>Citrobacter</taxon>
    </lineage>
</organism>
<dbReference type="PROSITE" id="PS50931">
    <property type="entry name" value="HTH_LYSR"/>
    <property type="match status" value="1"/>
</dbReference>
<keyword evidence="4" id="KW-0804">Transcription</keyword>
<evidence type="ECO:0000259" key="5">
    <source>
        <dbReference type="PROSITE" id="PS50931"/>
    </source>
</evidence>